<dbReference type="EMBL" id="JAYMGO010000009">
    <property type="protein sequence ID" value="KAL1268599.1"/>
    <property type="molecule type" value="Genomic_DNA"/>
</dbReference>
<protein>
    <submittedName>
        <fullName evidence="1">Uncharacterized protein</fullName>
    </submittedName>
</protein>
<comment type="caution">
    <text evidence="1">The sequence shown here is derived from an EMBL/GenBank/DDBJ whole genome shotgun (WGS) entry which is preliminary data.</text>
</comment>
<keyword evidence="2" id="KW-1185">Reference proteome</keyword>
<gene>
    <name evidence="1" type="ORF">QQF64_033962</name>
</gene>
<accession>A0ABR3MVE3</accession>
<organism evidence="1 2">
    <name type="scientific">Cirrhinus molitorella</name>
    <name type="common">mud carp</name>
    <dbReference type="NCBI Taxonomy" id="172907"/>
    <lineage>
        <taxon>Eukaryota</taxon>
        <taxon>Metazoa</taxon>
        <taxon>Chordata</taxon>
        <taxon>Craniata</taxon>
        <taxon>Vertebrata</taxon>
        <taxon>Euteleostomi</taxon>
        <taxon>Actinopterygii</taxon>
        <taxon>Neopterygii</taxon>
        <taxon>Teleostei</taxon>
        <taxon>Ostariophysi</taxon>
        <taxon>Cypriniformes</taxon>
        <taxon>Cyprinidae</taxon>
        <taxon>Labeoninae</taxon>
        <taxon>Labeonini</taxon>
        <taxon>Cirrhinus</taxon>
    </lineage>
</organism>
<name>A0ABR3MVE3_9TELE</name>
<dbReference type="Proteomes" id="UP001558613">
    <property type="component" value="Unassembled WGS sequence"/>
</dbReference>
<evidence type="ECO:0000313" key="1">
    <source>
        <dbReference type="EMBL" id="KAL1268599.1"/>
    </source>
</evidence>
<proteinExistence type="predicted"/>
<reference evidence="1 2" key="1">
    <citation type="submission" date="2023-09" db="EMBL/GenBank/DDBJ databases">
        <authorList>
            <person name="Wang M."/>
        </authorList>
    </citation>
    <scope>NUCLEOTIDE SEQUENCE [LARGE SCALE GENOMIC DNA]</scope>
    <source>
        <strain evidence="1">GT-2023</strain>
        <tissue evidence="1">Liver</tissue>
    </source>
</reference>
<sequence length="209" mass="23385">MEEKEEGLNLTFQDPTSLRLSGKLVTLKKPGGVTLKTKHSIVRIKPYRRSQTGKVQNDCSGISVSNGSTESNSSFNMPPCTVAPKLSPQPSVNKLNDPVKLQEDSVLQRHSVIQFAPKKLDQTYGYIKEVKLTQTDEEPAIKFPTEIKHISEEQEVMKVWAASISGQVEAVVGPYKLYDSSYHTLQGTEWVSDEVIDAYLHLVIKKQRV</sequence>
<evidence type="ECO:0000313" key="2">
    <source>
        <dbReference type="Proteomes" id="UP001558613"/>
    </source>
</evidence>